<keyword evidence="2" id="KW-1185">Reference proteome</keyword>
<sequence>MKIAIKDRKRCNISAVRKRLKIVSQRKGVHETKKLLISPYLIKLCEWNPPNM</sequence>
<dbReference type="AlphaFoldDB" id="A0A5B7H1A3"/>
<reference evidence="1 2" key="1">
    <citation type="submission" date="2019-05" db="EMBL/GenBank/DDBJ databases">
        <title>Another draft genome of Portunus trituberculatus and its Hox gene families provides insights of decapod evolution.</title>
        <authorList>
            <person name="Jeong J.-H."/>
            <person name="Song I."/>
            <person name="Kim S."/>
            <person name="Choi T."/>
            <person name="Kim D."/>
            <person name="Ryu S."/>
            <person name="Kim W."/>
        </authorList>
    </citation>
    <scope>NUCLEOTIDE SEQUENCE [LARGE SCALE GENOMIC DNA]</scope>
    <source>
        <tissue evidence="1">Muscle</tissue>
    </source>
</reference>
<evidence type="ECO:0000313" key="1">
    <source>
        <dbReference type="EMBL" id="MPC63137.1"/>
    </source>
</evidence>
<proteinExistence type="predicted"/>
<name>A0A5B7H1A3_PORTR</name>
<gene>
    <name evidence="1" type="ORF">E2C01_057231</name>
</gene>
<organism evidence="1 2">
    <name type="scientific">Portunus trituberculatus</name>
    <name type="common">Swimming crab</name>
    <name type="synonym">Neptunus trituberculatus</name>
    <dbReference type="NCBI Taxonomy" id="210409"/>
    <lineage>
        <taxon>Eukaryota</taxon>
        <taxon>Metazoa</taxon>
        <taxon>Ecdysozoa</taxon>
        <taxon>Arthropoda</taxon>
        <taxon>Crustacea</taxon>
        <taxon>Multicrustacea</taxon>
        <taxon>Malacostraca</taxon>
        <taxon>Eumalacostraca</taxon>
        <taxon>Eucarida</taxon>
        <taxon>Decapoda</taxon>
        <taxon>Pleocyemata</taxon>
        <taxon>Brachyura</taxon>
        <taxon>Eubrachyura</taxon>
        <taxon>Portunoidea</taxon>
        <taxon>Portunidae</taxon>
        <taxon>Portuninae</taxon>
        <taxon>Portunus</taxon>
    </lineage>
</organism>
<accession>A0A5B7H1A3</accession>
<comment type="caution">
    <text evidence="1">The sequence shown here is derived from an EMBL/GenBank/DDBJ whole genome shotgun (WGS) entry which is preliminary data.</text>
</comment>
<protein>
    <submittedName>
        <fullName evidence="1">Uncharacterized protein</fullName>
    </submittedName>
</protein>
<dbReference type="EMBL" id="VSRR010020445">
    <property type="protein sequence ID" value="MPC63137.1"/>
    <property type="molecule type" value="Genomic_DNA"/>
</dbReference>
<dbReference type="Proteomes" id="UP000324222">
    <property type="component" value="Unassembled WGS sequence"/>
</dbReference>
<evidence type="ECO:0000313" key="2">
    <source>
        <dbReference type="Proteomes" id="UP000324222"/>
    </source>
</evidence>